<keyword evidence="4 13" id="KW-0808">Transferase</keyword>
<evidence type="ECO:0000256" key="7">
    <source>
        <dbReference type="ARBA" id="ARBA00037281"/>
    </source>
</evidence>
<dbReference type="Pfam" id="PF00535">
    <property type="entry name" value="Glycos_transf_2"/>
    <property type="match status" value="1"/>
</dbReference>
<keyword evidence="6" id="KW-0472">Membrane</keyword>
<evidence type="ECO:0000256" key="11">
    <source>
        <dbReference type="SAM" id="MobiDB-lite"/>
    </source>
</evidence>
<comment type="function">
    <text evidence="7">Catalyzes the glycosylation of 4,4'-diaponeurosporenoate, i.e. the esterification of glucose at the C1'' position with the carboxyl group of 4,4'-diaponeurosporenic acid, to form glycosyl-4,4'-diaponeurosporenoate. This is a step in the biosynthesis of staphyloxanthin, an orange pigment present in most staphylococci strains.</text>
</comment>
<proteinExistence type="inferred from homology"/>
<evidence type="ECO:0000256" key="10">
    <source>
        <dbReference type="ARBA" id="ARBA00040345"/>
    </source>
</evidence>
<dbReference type="KEGG" id="plen:EIM92_21140"/>
<dbReference type="SUPFAM" id="SSF53448">
    <property type="entry name" value="Nucleotide-diphospho-sugar transferases"/>
    <property type="match status" value="1"/>
</dbReference>
<reference evidence="13 14" key="1">
    <citation type="submission" date="2018-11" db="EMBL/GenBank/DDBJ databases">
        <title>Genome sequencing of Paenibacillus lentus DSM25539(T).</title>
        <authorList>
            <person name="Kook J.-K."/>
            <person name="Park S.-N."/>
            <person name="Lim Y.K."/>
        </authorList>
    </citation>
    <scope>NUCLEOTIDE SEQUENCE [LARGE SCALE GENOMIC DNA]</scope>
    <source>
        <strain evidence="13 14">DSM 25539</strain>
    </source>
</reference>
<dbReference type="PANTHER" id="PTHR43646:SF2">
    <property type="entry name" value="GLYCOSYLTRANSFERASE 2-LIKE DOMAIN-CONTAINING PROTEIN"/>
    <property type="match status" value="1"/>
</dbReference>
<evidence type="ECO:0000256" key="8">
    <source>
        <dbReference type="ARBA" id="ARBA00037904"/>
    </source>
</evidence>
<dbReference type="Gene3D" id="3.90.550.10">
    <property type="entry name" value="Spore Coat Polysaccharide Biosynthesis Protein SpsA, Chain A"/>
    <property type="match status" value="1"/>
</dbReference>
<evidence type="ECO:0000256" key="9">
    <source>
        <dbReference type="ARBA" id="ARBA00038120"/>
    </source>
</evidence>
<dbReference type="RefSeq" id="WP_125084525.1">
    <property type="nucleotide sequence ID" value="NZ_CP034248.1"/>
</dbReference>
<organism evidence="13 14">
    <name type="scientific">Paenibacillus lentus</name>
    <dbReference type="NCBI Taxonomy" id="1338368"/>
    <lineage>
        <taxon>Bacteria</taxon>
        <taxon>Bacillati</taxon>
        <taxon>Bacillota</taxon>
        <taxon>Bacilli</taxon>
        <taxon>Bacillales</taxon>
        <taxon>Paenibacillaceae</taxon>
        <taxon>Paenibacillus</taxon>
    </lineage>
</organism>
<comment type="similarity">
    <text evidence="9">Belongs to the glycosyltransferase 2 family. CrtQ subfamily.</text>
</comment>
<keyword evidence="3" id="KW-0328">Glycosyltransferase</keyword>
<feature type="compositionally biased region" description="Basic residues" evidence="11">
    <location>
        <begin position="1"/>
        <end position="19"/>
    </location>
</feature>
<dbReference type="PANTHER" id="PTHR43646">
    <property type="entry name" value="GLYCOSYLTRANSFERASE"/>
    <property type="match status" value="1"/>
</dbReference>
<dbReference type="GO" id="GO:0005886">
    <property type="term" value="C:plasma membrane"/>
    <property type="evidence" value="ECO:0007669"/>
    <property type="project" value="UniProtKB-SubCell"/>
</dbReference>
<evidence type="ECO:0000259" key="12">
    <source>
        <dbReference type="Pfam" id="PF00535"/>
    </source>
</evidence>
<evidence type="ECO:0000256" key="1">
    <source>
        <dbReference type="ARBA" id="ARBA00004236"/>
    </source>
</evidence>
<comment type="pathway">
    <text evidence="8">Carotenoid biosynthesis; staphyloxanthin biosynthesis; staphyloxanthin from farnesyl diphosphate: step 4/5.</text>
</comment>
<feature type="region of interest" description="Disordered" evidence="11">
    <location>
        <begin position="1"/>
        <end position="24"/>
    </location>
</feature>
<feature type="domain" description="Glycosyltransferase 2-like" evidence="12">
    <location>
        <begin position="34"/>
        <end position="138"/>
    </location>
</feature>
<protein>
    <recommendedName>
        <fullName evidence="10">4,4'-diaponeurosporenoate glycosyltransferase</fullName>
    </recommendedName>
</protein>
<evidence type="ECO:0000256" key="6">
    <source>
        <dbReference type="ARBA" id="ARBA00023136"/>
    </source>
</evidence>
<dbReference type="Proteomes" id="UP000273145">
    <property type="component" value="Chromosome"/>
</dbReference>
<keyword evidence="5" id="KW-0125">Carotenoid biosynthesis</keyword>
<dbReference type="EMBL" id="CP034248">
    <property type="protein sequence ID" value="AZK48368.1"/>
    <property type="molecule type" value="Genomic_DNA"/>
</dbReference>
<dbReference type="OrthoDB" id="2902148at2"/>
<evidence type="ECO:0000256" key="3">
    <source>
        <dbReference type="ARBA" id="ARBA00022676"/>
    </source>
</evidence>
<keyword evidence="14" id="KW-1185">Reference proteome</keyword>
<evidence type="ECO:0000256" key="2">
    <source>
        <dbReference type="ARBA" id="ARBA00022475"/>
    </source>
</evidence>
<dbReference type="GO" id="GO:0016117">
    <property type="term" value="P:carotenoid biosynthetic process"/>
    <property type="evidence" value="ECO:0007669"/>
    <property type="project" value="UniProtKB-KW"/>
</dbReference>
<sequence length="271" mass="29349">MLRKRRLTGGAKRQTKKDKRPIGRVFNHPNPLVSVIIPAMNERATLPGVLRQAARIDSCCETIVVANGSTDGTPAIARKWGAHVITADEPLGHDVGRRVGAEAAKGQILLFIDADMIIPVAELRPFVKAVLDGVDVALNDYSGPTGGRKIHPVVVAKHSLNALLGRSDLQGASLTAVPHAMSRRVIDAIGYEALEIPPLAMVEALLRGFKVRAVHSVQVGRMNPVKYRGRQDDPLTSLIVGDHLEAVYRLILARGSRGGYSDLGRQRDKVR</sequence>
<gene>
    <name evidence="13" type="ORF">EIM92_21140</name>
</gene>
<dbReference type="InterPro" id="IPR001173">
    <property type="entry name" value="Glyco_trans_2-like"/>
</dbReference>
<dbReference type="GO" id="GO:0016757">
    <property type="term" value="F:glycosyltransferase activity"/>
    <property type="evidence" value="ECO:0007669"/>
    <property type="project" value="UniProtKB-KW"/>
</dbReference>
<comment type="subcellular location">
    <subcellularLocation>
        <location evidence="1">Cell membrane</location>
    </subcellularLocation>
</comment>
<dbReference type="AlphaFoldDB" id="A0A3Q8SDT1"/>
<dbReference type="InterPro" id="IPR029044">
    <property type="entry name" value="Nucleotide-diphossugar_trans"/>
</dbReference>
<evidence type="ECO:0000256" key="5">
    <source>
        <dbReference type="ARBA" id="ARBA00022746"/>
    </source>
</evidence>
<name>A0A3Q8SDT1_9BACL</name>
<evidence type="ECO:0000256" key="4">
    <source>
        <dbReference type="ARBA" id="ARBA00022679"/>
    </source>
</evidence>
<evidence type="ECO:0000313" key="14">
    <source>
        <dbReference type="Proteomes" id="UP000273145"/>
    </source>
</evidence>
<keyword evidence="2" id="KW-1003">Cell membrane</keyword>
<evidence type="ECO:0000313" key="13">
    <source>
        <dbReference type="EMBL" id="AZK48368.1"/>
    </source>
</evidence>
<accession>A0A3Q8SDT1</accession>